<keyword evidence="2" id="KW-1185">Reference proteome</keyword>
<sequence length="172" mass="19007">MSTRVLFMHGSGGGPNDNTATYLCQHYTCRTPQMDPSDLSAAVNIQRTVLKEFQPDVIVGESFGAAVAYQLMEEGCWNGPAVFMCPAVHHIRTRFGLTSEPIIPANVPLVILHGTKDDKIPLDHSQRLQKNAKTPETVKLHMVDDDHWMKGVVERKELGSFVDEAVEAGRGH</sequence>
<dbReference type="InterPro" id="IPR029058">
    <property type="entry name" value="AB_hydrolase_fold"/>
</dbReference>
<accession>A0AAD5WZA4</accession>
<dbReference type="Gene3D" id="3.40.50.1820">
    <property type="entry name" value="alpha/beta hydrolase"/>
    <property type="match status" value="1"/>
</dbReference>
<organism evidence="1 2">
    <name type="scientific">Rhizophlyctis rosea</name>
    <dbReference type="NCBI Taxonomy" id="64517"/>
    <lineage>
        <taxon>Eukaryota</taxon>
        <taxon>Fungi</taxon>
        <taxon>Fungi incertae sedis</taxon>
        <taxon>Chytridiomycota</taxon>
        <taxon>Chytridiomycota incertae sedis</taxon>
        <taxon>Chytridiomycetes</taxon>
        <taxon>Rhizophlyctidales</taxon>
        <taxon>Rhizophlyctidaceae</taxon>
        <taxon>Rhizophlyctis</taxon>
    </lineage>
</organism>
<reference evidence="1" key="1">
    <citation type="submission" date="2020-05" db="EMBL/GenBank/DDBJ databases">
        <title>Phylogenomic resolution of chytrid fungi.</title>
        <authorList>
            <person name="Stajich J.E."/>
            <person name="Amses K."/>
            <person name="Simmons R."/>
            <person name="Seto K."/>
            <person name="Myers J."/>
            <person name="Bonds A."/>
            <person name="Quandt C.A."/>
            <person name="Barry K."/>
            <person name="Liu P."/>
            <person name="Grigoriev I."/>
            <person name="Longcore J.E."/>
            <person name="James T.Y."/>
        </authorList>
    </citation>
    <scope>NUCLEOTIDE SEQUENCE</scope>
    <source>
        <strain evidence="1">JEL0318</strain>
    </source>
</reference>
<proteinExistence type="predicted"/>
<evidence type="ECO:0000313" key="1">
    <source>
        <dbReference type="EMBL" id="KAJ3036019.1"/>
    </source>
</evidence>
<evidence type="ECO:0000313" key="2">
    <source>
        <dbReference type="Proteomes" id="UP001212841"/>
    </source>
</evidence>
<gene>
    <name evidence="1" type="ORF">HK097_003957</name>
</gene>
<comment type="caution">
    <text evidence="1">The sequence shown here is derived from an EMBL/GenBank/DDBJ whole genome shotgun (WGS) entry which is preliminary data.</text>
</comment>
<dbReference type="AlphaFoldDB" id="A0AAD5WZA4"/>
<dbReference type="Proteomes" id="UP001212841">
    <property type="component" value="Unassembled WGS sequence"/>
</dbReference>
<dbReference type="SUPFAM" id="SSF53474">
    <property type="entry name" value="alpha/beta-Hydrolases"/>
    <property type="match status" value="1"/>
</dbReference>
<dbReference type="EMBL" id="JADGJD010001982">
    <property type="protein sequence ID" value="KAJ3036019.1"/>
    <property type="molecule type" value="Genomic_DNA"/>
</dbReference>
<protein>
    <submittedName>
        <fullName evidence="1">Uncharacterized protein</fullName>
    </submittedName>
</protein>
<name>A0AAD5WZA4_9FUNG</name>